<feature type="domain" description="Fas-associated factor 1/2-like UAS" evidence="2">
    <location>
        <begin position="65"/>
        <end position="144"/>
    </location>
</feature>
<reference evidence="3" key="1">
    <citation type="submission" date="2021-02" db="EMBL/GenBank/DDBJ databases">
        <authorList>
            <person name="Nowell W R."/>
        </authorList>
    </citation>
    <scope>NUCLEOTIDE SEQUENCE</scope>
</reference>
<dbReference type="SUPFAM" id="SSF52833">
    <property type="entry name" value="Thioredoxin-like"/>
    <property type="match status" value="1"/>
</dbReference>
<name>A0A818SI09_9BILA</name>
<dbReference type="InterPro" id="IPR036249">
    <property type="entry name" value="Thioredoxin-like_sf"/>
</dbReference>
<evidence type="ECO:0000259" key="2">
    <source>
        <dbReference type="Pfam" id="PF21021"/>
    </source>
</evidence>
<evidence type="ECO:0000256" key="1">
    <source>
        <dbReference type="SAM" id="MobiDB-lite"/>
    </source>
</evidence>
<dbReference type="EMBL" id="CAJOAX010000930">
    <property type="protein sequence ID" value="CAF3667831.1"/>
    <property type="molecule type" value="Genomic_DNA"/>
</dbReference>
<dbReference type="AlphaFoldDB" id="A0A818SI09"/>
<evidence type="ECO:0000313" key="3">
    <source>
        <dbReference type="EMBL" id="CAF3667831.1"/>
    </source>
</evidence>
<sequence>MSNQKQSDIVQGNDENEIDTNDNDFFNMDLVEVEQIPKCTHGFFITTEYDSIVERFGIFDRIAHIFNDIYGNFELNIYTSKFEEAMAKSLFNNENSRPLAIYLSHHQSIATNIFCLNVLSDNEIINYLNQEFILWSYDRTNDDDFISTLLNALLNDYLFVESVQVAANIHQ</sequence>
<gene>
    <name evidence="3" type="ORF">OTI717_LOCUS10355</name>
</gene>
<evidence type="ECO:0000313" key="4">
    <source>
        <dbReference type="Proteomes" id="UP000663823"/>
    </source>
</evidence>
<dbReference type="Pfam" id="PF21021">
    <property type="entry name" value="FAF1"/>
    <property type="match status" value="1"/>
</dbReference>
<protein>
    <recommendedName>
        <fullName evidence="2">Fas-associated factor 1/2-like UAS domain-containing protein</fullName>
    </recommendedName>
</protein>
<organism evidence="3 4">
    <name type="scientific">Rotaria sordida</name>
    <dbReference type="NCBI Taxonomy" id="392033"/>
    <lineage>
        <taxon>Eukaryota</taxon>
        <taxon>Metazoa</taxon>
        <taxon>Spiralia</taxon>
        <taxon>Gnathifera</taxon>
        <taxon>Rotifera</taxon>
        <taxon>Eurotatoria</taxon>
        <taxon>Bdelloidea</taxon>
        <taxon>Philodinida</taxon>
        <taxon>Philodinidae</taxon>
        <taxon>Rotaria</taxon>
    </lineage>
</organism>
<dbReference type="Gene3D" id="3.40.30.10">
    <property type="entry name" value="Glutaredoxin"/>
    <property type="match status" value="1"/>
</dbReference>
<feature type="compositionally biased region" description="Polar residues" evidence="1">
    <location>
        <begin position="1"/>
        <end position="10"/>
    </location>
</feature>
<dbReference type="Proteomes" id="UP000663823">
    <property type="component" value="Unassembled WGS sequence"/>
</dbReference>
<comment type="caution">
    <text evidence="3">The sequence shown here is derived from an EMBL/GenBank/DDBJ whole genome shotgun (WGS) entry which is preliminary data.</text>
</comment>
<proteinExistence type="predicted"/>
<dbReference type="InterPro" id="IPR049483">
    <property type="entry name" value="FAF1_2-like_UAS"/>
</dbReference>
<accession>A0A818SI09</accession>
<feature type="region of interest" description="Disordered" evidence="1">
    <location>
        <begin position="1"/>
        <end position="20"/>
    </location>
</feature>